<dbReference type="RefSeq" id="WP_001022862.1">
    <property type="nucleotide sequence ID" value="NZ_AP022877.1"/>
</dbReference>
<evidence type="ECO:0000313" key="1">
    <source>
        <dbReference type="EMBL" id="KXX85594.1"/>
    </source>
</evidence>
<name>A0A150AUW1_BACCE</name>
<evidence type="ECO:0008006" key="5">
    <source>
        <dbReference type="Google" id="ProtNLM"/>
    </source>
</evidence>
<evidence type="ECO:0000313" key="2">
    <source>
        <dbReference type="EMBL" id="MBK1609304.1"/>
    </source>
</evidence>
<gene>
    <name evidence="1" type="ORF">AT274_26335</name>
    <name evidence="2" type="ORF">JCR31_15445</name>
</gene>
<dbReference type="Gene3D" id="3.10.180.10">
    <property type="entry name" value="2,3-Dihydroxybiphenyl 1,2-Dioxygenase, domain 1"/>
    <property type="match status" value="1"/>
</dbReference>
<reference evidence="1 3" key="1">
    <citation type="submission" date="2015-12" db="EMBL/GenBank/DDBJ databases">
        <title>Bacillus cereus Group isolate.</title>
        <authorList>
            <person name="Kovac J."/>
        </authorList>
    </citation>
    <scope>NUCLEOTIDE SEQUENCE [LARGE SCALE GENOMIC DNA]</scope>
    <source>
        <strain evidence="1 3">FSL W8-0275</strain>
    </source>
</reference>
<protein>
    <recommendedName>
        <fullName evidence="5">VOC family protein</fullName>
    </recommendedName>
</protein>
<evidence type="ECO:0000313" key="3">
    <source>
        <dbReference type="Proteomes" id="UP000075591"/>
    </source>
</evidence>
<dbReference type="PATRIC" id="fig|1396.432.peg.2193"/>
<dbReference type="AlphaFoldDB" id="A0A150AUW1"/>
<reference evidence="2 4" key="2">
    <citation type="submission" date="2020-12" db="EMBL/GenBank/DDBJ databases">
        <title>Genome assembly for a thermostable protease producing Bacillus cereus MAKP1 strain isolated from chicken gut.</title>
        <authorList>
            <person name="Malaviya A."/>
        </authorList>
    </citation>
    <scope>NUCLEOTIDE SEQUENCE [LARGE SCALE GENOMIC DNA]</scope>
    <source>
        <strain evidence="2 4">MAKP1</strain>
    </source>
</reference>
<proteinExistence type="predicted"/>
<dbReference type="EMBL" id="LOMT01000152">
    <property type="protein sequence ID" value="KXX85594.1"/>
    <property type="molecule type" value="Genomic_DNA"/>
</dbReference>
<dbReference type="InterPro" id="IPR029068">
    <property type="entry name" value="Glyas_Bleomycin-R_OHBP_Dase"/>
</dbReference>
<accession>A0A150AUW1</accession>
<sequence>MNILAVVPRLYVSDLQTHLEFYKILLEQETPHEFQMNGTHVIRFTNLLLIEELNETIKNHVAATIVIDDLNEVRKLILNYNGVMITEPIQVPTGIKMIVRHPDGNIIEYIEPTLK</sequence>
<evidence type="ECO:0000313" key="4">
    <source>
        <dbReference type="Proteomes" id="UP000613452"/>
    </source>
</evidence>
<organism evidence="1 3">
    <name type="scientific">Bacillus cereus</name>
    <dbReference type="NCBI Taxonomy" id="1396"/>
    <lineage>
        <taxon>Bacteria</taxon>
        <taxon>Bacillati</taxon>
        <taxon>Bacillota</taxon>
        <taxon>Bacilli</taxon>
        <taxon>Bacillales</taxon>
        <taxon>Bacillaceae</taxon>
        <taxon>Bacillus</taxon>
        <taxon>Bacillus cereus group</taxon>
    </lineage>
</organism>
<dbReference type="Proteomes" id="UP000075591">
    <property type="component" value="Unassembled WGS sequence"/>
</dbReference>
<comment type="caution">
    <text evidence="1">The sequence shown here is derived from an EMBL/GenBank/DDBJ whole genome shotgun (WGS) entry which is preliminary data.</text>
</comment>
<dbReference type="SUPFAM" id="SSF54593">
    <property type="entry name" value="Glyoxalase/Bleomycin resistance protein/Dihydroxybiphenyl dioxygenase"/>
    <property type="match status" value="1"/>
</dbReference>
<dbReference type="EMBL" id="JAEFBZ010000001">
    <property type="protein sequence ID" value="MBK1609304.1"/>
    <property type="molecule type" value="Genomic_DNA"/>
</dbReference>
<dbReference type="Proteomes" id="UP000613452">
    <property type="component" value="Unassembled WGS sequence"/>
</dbReference>